<feature type="region of interest" description="Disordered" evidence="1">
    <location>
        <begin position="1"/>
        <end position="28"/>
    </location>
</feature>
<keyword evidence="3" id="KW-1185">Reference proteome</keyword>
<protein>
    <submittedName>
        <fullName evidence="2">Uncharacterized protein</fullName>
    </submittedName>
</protein>
<evidence type="ECO:0000313" key="2">
    <source>
        <dbReference type="EMBL" id="RNL48299.1"/>
    </source>
</evidence>
<organism evidence="2 3">
    <name type="scientific">Paraeggerthella hongkongensis</name>
    <dbReference type="NCBI Taxonomy" id="230658"/>
    <lineage>
        <taxon>Bacteria</taxon>
        <taxon>Bacillati</taxon>
        <taxon>Actinomycetota</taxon>
        <taxon>Coriobacteriia</taxon>
        <taxon>Eggerthellales</taxon>
        <taxon>Eggerthellaceae</taxon>
        <taxon>Paraeggerthella</taxon>
    </lineage>
</organism>
<gene>
    <name evidence="2" type="ORF">DMP08_01385</name>
</gene>
<evidence type="ECO:0000256" key="1">
    <source>
        <dbReference type="SAM" id="MobiDB-lite"/>
    </source>
</evidence>
<proteinExistence type="predicted"/>
<dbReference type="Proteomes" id="UP000278632">
    <property type="component" value="Unassembled WGS sequence"/>
</dbReference>
<reference evidence="3" key="1">
    <citation type="submission" date="2018-05" db="EMBL/GenBank/DDBJ databases">
        <title>Genome Sequencing of selected type strains of the family Eggerthellaceae.</title>
        <authorList>
            <person name="Danylec N."/>
            <person name="Stoll D.A."/>
            <person name="Doetsch A."/>
            <person name="Huch M."/>
        </authorList>
    </citation>
    <scope>NUCLEOTIDE SEQUENCE [LARGE SCALE GENOMIC DNA]</scope>
    <source>
        <strain evidence="3">DSM 16106</strain>
    </source>
</reference>
<dbReference type="EMBL" id="QICD01000002">
    <property type="protein sequence ID" value="RNL48299.1"/>
    <property type="molecule type" value="Genomic_DNA"/>
</dbReference>
<dbReference type="AlphaFoldDB" id="A0A3N0BJ49"/>
<comment type="caution">
    <text evidence="2">The sequence shown here is derived from an EMBL/GenBank/DDBJ whole genome shotgun (WGS) entry which is preliminary data.</text>
</comment>
<name>A0A3N0BJ49_9ACTN</name>
<accession>A0A3N0BJ49</accession>
<evidence type="ECO:0000313" key="3">
    <source>
        <dbReference type="Proteomes" id="UP000278632"/>
    </source>
</evidence>
<sequence>MNGLSSPAVRGEGPLQPESERGSQQGALCLSRTQRPAWDMGALFGLGAQEVRYVQDAERLLGFAGCSAASQGDS</sequence>